<keyword evidence="3 6" id="KW-0479">Metal-binding</keyword>
<gene>
    <name evidence="8" type="ORF">PODLI_1B025312</name>
</gene>
<sequence length="256" mass="28916">MAEGGSSEMPPPEQPQDPGSSGSGGERDDDFGYGLFPERSRGGGKKQQSMLYKAVFTKNHRCQVMLQIALESSPYAKLLLDAMKNTGCTVFKDRHFSCEECDGCVSGGFDSSTSQIVLCQNNIHHQSHMNRVVAHELIHAFDHCRAHVDWFNNIRHLACSEIRAANLSGDCSLLNEMTRFKFGLKQHQQTCVKDRAVRSILAVRNISKEVAEKAVDEVFESCFNDHEPFDRVPHSRSDAKYAHRDFQNRDRYYANI</sequence>
<dbReference type="EC" id="3.4.24.-" evidence="6"/>
<evidence type="ECO:0000256" key="5">
    <source>
        <dbReference type="ARBA" id="ARBA00023049"/>
    </source>
</evidence>
<evidence type="ECO:0000256" key="1">
    <source>
        <dbReference type="ARBA" id="ARBA00009915"/>
    </source>
</evidence>
<dbReference type="Pfam" id="PF09768">
    <property type="entry name" value="Peptidase_M76"/>
    <property type="match status" value="1"/>
</dbReference>
<evidence type="ECO:0000256" key="4">
    <source>
        <dbReference type="ARBA" id="ARBA00022801"/>
    </source>
</evidence>
<dbReference type="GO" id="GO:0046872">
    <property type="term" value="F:metal ion binding"/>
    <property type="evidence" value="ECO:0007669"/>
    <property type="project" value="UniProtKB-KW"/>
</dbReference>
<dbReference type="GO" id="GO:0034982">
    <property type="term" value="P:mitochondrial protein processing"/>
    <property type="evidence" value="ECO:0007669"/>
    <property type="project" value="TreeGrafter"/>
</dbReference>
<keyword evidence="9" id="KW-1185">Reference proteome</keyword>
<comment type="similarity">
    <text evidence="1 6">Belongs to the peptidase M76 family.</text>
</comment>
<dbReference type="GO" id="GO:0033615">
    <property type="term" value="P:mitochondrial proton-transporting ATP synthase complex assembly"/>
    <property type="evidence" value="ECO:0007669"/>
    <property type="project" value="TreeGrafter"/>
</dbReference>
<keyword evidence="5 6" id="KW-0482">Metalloprotease</keyword>
<protein>
    <recommendedName>
        <fullName evidence="6">Mitochondrial inner membrane protease ATP23</fullName>
        <ecNumber evidence="6">3.4.24.-</ecNumber>
    </recommendedName>
</protein>
<dbReference type="PANTHER" id="PTHR21711">
    <property type="entry name" value="MITOCHONDRIAL INNER MEMBRANE PROTEASE"/>
    <property type="match status" value="1"/>
</dbReference>
<evidence type="ECO:0000256" key="3">
    <source>
        <dbReference type="ARBA" id="ARBA00022723"/>
    </source>
</evidence>
<evidence type="ECO:0000313" key="8">
    <source>
        <dbReference type="EMBL" id="CAI5785507.1"/>
    </source>
</evidence>
<dbReference type="InterPro" id="IPR019165">
    <property type="entry name" value="Peptidase_M76_ATP23"/>
</dbReference>
<dbReference type="GO" id="GO:0005739">
    <property type="term" value="C:mitochondrion"/>
    <property type="evidence" value="ECO:0007669"/>
    <property type="project" value="GOC"/>
</dbReference>
<evidence type="ECO:0000313" key="9">
    <source>
        <dbReference type="Proteomes" id="UP001178461"/>
    </source>
</evidence>
<organism evidence="8 9">
    <name type="scientific">Podarcis lilfordi</name>
    <name type="common">Lilford's wall lizard</name>
    <dbReference type="NCBI Taxonomy" id="74358"/>
    <lineage>
        <taxon>Eukaryota</taxon>
        <taxon>Metazoa</taxon>
        <taxon>Chordata</taxon>
        <taxon>Craniata</taxon>
        <taxon>Vertebrata</taxon>
        <taxon>Euteleostomi</taxon>
        <taxon>Lepidosauria</taxon>
        <taxon>Squamata</taxon>
        <taxon>Bifurcata</taxon>
        <taxon>Unidentata</taxon>
        <taxon>Episquamata</taxon>
        <taxon>Laterata</taxon>
        <taxon>Lacertibaenia</taxon>
        <taxon>Lacertidae</taxon>
        <taxon>Podarcis</taxon>
    </lineage>
</organism>
<reference evidence="8" key="1">
    <citation type="submission" date="2022-12" db="EMBL/GenBank/DDBJ databases">
        <authorList>
            <person name="Alioto T."/>
            <person name="Alioto T."/>
            <person name="Gomez Garrido J."/>
        </authorList>
    </citation>
    <scope>NUCLEOTIDE SEQUENCE</scope>
</reference>
<keyword evidence="4 6" id="KW-0378">Hydrolase</keyword>
<evidence type="ECO:0000256" key="7">
    <source>
        <dbReference type="SAM" id="MobiDB-lite"/>
    </source>
</evidence>
<dbReference type="GO" id="GO:0004222">
    <property type="term" value="F:metalloendopeptidase activity"/>
    <property type="evidence" value="ECO:0007669"/>
    <property type="project" value="InterPro"/>
</dbReference>
<evidence type="ECO:0000256" key="2">
    <source>
        <dbReference type="ARBA" id="ARBA00022670"/>
    </source>
</evidence>
<proteinExistence type="inferred from homology"/>
<name>A0AA35KWC6_9SAUR</name>
<dbReference type="AlphaFoldDB" id="A0AA35KWC6"/>
<keyword evidence="2 6" id="KW-0645">Protease</keyword>
<dbReference type="EMBL" id="OX395135">
    <property type="protein sequence ID" value="CAI5785507.1"/>
    <property type="molecule type" value="Genomic_DNA"/>
</dbReference>
<accession>A0AA35KWC6</accession>
<feature type="region of interest" description="Disordered" evidence="7">
    <location>
        <begin position="1"/>
        <end position="47"/>
    </location>
</feature>
<dbReference type="PANTHER" id="PTHR21711:SF0">
    <property type="entry name" value="MITOCHONDRIAL INNER MEMBRANE PROTEASE ATP23 HOMOLOG"/>
    <property type="match status" value="1"/>
</dbReference>
<dbReference type="Proteomes" id="UP001178461">
    <property type="component" value="Chromosome 10"/>
</dbReference>
<evidence type="ECO:0000256" key="6">
    <source>
        <dbReference type="RuleBase" id="RU364057"/>
    </source>
</evidence>